<organism evidence="1 2">
    <name type="scientific">Eumeta variegata</name>
    <name type="common">Bagworm moth</name>
    <name type="synonym">Eumeta japonica</name>
    <dbReference type="NCBI Taxonomy" id="151549"/>
    <lineage>
        <taxon>Eukaryota</taxon>
        <taxon>Metazoa</taxon>
        <taxon>Ecdysozoa</taxon>
        <taxon>Arthropoda</taxon>
        <taxon>Hexapoda</taxon>
        <taxon>Insecta</taxon>
        <taxon>Pterygota</taxon>
        <taxon>Neoptera</taxon>
        <taxon>Endopterygota</taxon>
        <taxon>Lepidoptera</taxon>
        <taxon>Glossata</taxon>
        <taxon>Ditrysia</taxon>
        <taxon>Tineoidea</taxon>
        <taxon>Psychidae</taxon>
        <taxon>Oiketicinae</taxon>
        <taxon>Eumeta</taxon>
    </lineage>
</organism>
<evidence type="ECO:0000313" key="2">
    <source>
        <dbReference type="Proteomes" id="UP000299102"/>
    </source>
</evidence>
<dbReference type="OrthoDB" id="21557at2759"/>
<proteinExistence type="predicted"/>
<dbReference type="EMBL" id="BGZK01001390">
    <property type="protein sequence ID" value="GBP78872.1"/>
    <property type="molecule type" value="Genomic_DNA"/>
</dbReference>
<accession>A0A4C1YVB5</accession>
<gene>
    <name evidence="1" type="ORF">EVAR_61521_1</name>
</gene>
<dbReference type="AlphaFoldDB" id="A0A4C1YVB5"/>
<comment type="caution">
    <text evidence="1">The sequence shown here is derived from an EMBL/GenBank/DDBJ whole genome shotgun (WGS) entry which is preliminary data.</text>
</comment>
<evidence type="ECO:0000313" key="1">
    <source>
        <dbReference type="EMBL" id="GBP78872.1"/>
    </source>
</evidence>
<keyword evidence="2" id="KW-1185">Reference proteome</keyword>
<dbReference type="Proteomes" id="UP000299102">
    <property type="component" value="Unassembled WGS sequence"/>
</dbReference>
<sequence>MVKKARNNSETAFIHVIRDDDEHSLYEENNVKKHWTNYVESVFACEDTVADDNVTATEYMIDDEIESEITMDEIIKALKRMKVGKAAGYDRVSSKVLRGDEDIKASMLHQLFSKCWKSHSTVPNDWFKAVIAPLYKEKDDREVIVFIPFLKGCRARGVTPPPFPTLSFHLSLKGLDLLFTLSQQGSEAADDT</sequence>
<reference evidence="1 2" key="1">
    <citation type="journal article" date="2019" name="Commun. Biol.">
        <title>The bagworm genome reveals a unique fibroin gene that provides high tensile strength.</title>
        <authorList>
            <person name="Kono N."/>
            <person name="Nakamura H."/>
            <person name="Ohtoshi R."/>
            <person name="Tomita M."/>
            <person name="Numata K."/>
            <person name="Arakawa K."/>
        </authorList>
    </citation>
    <scope>NUCLEOTIDE SEQUENCE [LARGE SCALE GENOMIC DNA]</scope>
</reference>
<dbReference type="STRING" id="151549.A0A4C1YVB5"/>
<name>A0A4C1YVB5_EUMVA</name>
<protein>
    <submittedName>
        <fullName evidence="1">Uncharacterized protein</fullName>
    </submittedName>
</protein>